<reference evidence="1" key="2">
    <citation type="submission" date="2020-09" db="EMBL/GenBank/DDBJ databases">
        <authorList>
            <person name="Sun Q."/>
            <person name="Zhou Y."/>
        </authorList>
    </citation>
    <scope>NUCLEOTIDE SEQUENCE</scope>
    <source>
        <strain evidence="1">CGMCC 1.12408</strain>
    </source>
</reference>
<proteinExistence type="predicted"/>
<accession>A0A916WF33</accession>
<evidence type="ECO:0000313" key="1">
    <source>
        <dbReference type="EMBL" id="GGA91756.1"/>
    </source>
</evidence>
<sequence>MQAKIRKVKFNSEGKNPLYKVILECPKGKELYIHFDYTNATKTFWPLEVNYNGEHKGAKLAWYTREVEDMTVDAFLGGIAMRINKKYGFK</sequence>
<organism evidence="1 2">
    <name type="scientific">Ornithinibacillus halotolerans</name>
    <dbReference type="NCBI Taxonomy" id="1274357"/>
    <lineage>
        <taxon>Bacteria</taxon>
        <taxon>Bacillati</taxon>
        <taxon>Bacillota</taxon>
        <taxon>Bacilli</taxon>
        <taxon>Bacillales</taxon>
        <taxon>Bacillaceae</taxon>
        <taxon>Ornithinibacillus</taxon>
    </lineage>
</organism>
<reference evidence="1" key="1">
    <citation type="journal article" date="2014" name="Int. J. Syst. Evol. Microbiol.">
        <title>Complete genome sequence of Corynebacterium casei LMG S-19264T (=DSM 44701T), isolated from a smear-ripened cheese.</title>
        <authorList>
            <consortium name="US DOE Joint Genome Institute (JGI-PGF)"/>
            <person name="Walter F."/>
            <person name="Albersmeier A."/>
            <person name="Kalinowski J."/>
            <person name="Ruckert C."/>
        </authorList>
    </citation>
    <scope>NUCLEOTIDE SEQUENCE</scope>
    <source>
        <strain evidence="1">CGMCC 1.12408</strain>
    </source>
</reference>
<comment type="caution">
    <text evidence="1">The sequence shown here is derived from an EMBL/GenBank/DDBJ whole genome shotgun (WGS) entry which is preliminary data.</text>
</comment>
<dbReference type="EMBL" id="BMEY01000030">
    <property type="protein sequence ID" value="GGA91756.1"/>
    <property type="molecule type" value="Genomic_DNA"/>
</dbReference>
<keyword evidence="2" id="KW-1185">Reference proteome</keyword>
<gene>
    <name evidence="1" type="ORF">GCM10008025_37810</name>
</gene>
<evidence type="ECO:0000313" key="2">
    <source>
        <dbReference type="Proteomes" id="UP000613512"/>
    </source>
</evidence>
<dbReference type="AlphaFoldDB" id="A0A916WF33"/>
<dbReference type="RefSeq" id="WP_188386240.1">
    <property type="nucleotide sequence ID" value="NZ_BMEY01000030.1"/>
</dbReference>
<dbReference type="Proteomes" id="UP000613512">
    <property type="component" value="Unassembled WGS sequence"/>
</dbReference>
<protein>
    <submittedName>
        <fullName evidence="1">Uncharacterized protein</fullName>
    </submittedName>
</protein>
<name>A0A916WF33_9BACI</name>